<comment type="caution">
    <text evidence="2">The sequence shown here is derived from an EMBL/GenBank/DDBJ whole genome shotgun (WGS) entry which is preliminary data.</text>
</comment>
<protein>
    <recommendedName>
        <fullName evidence="4">Secreted protein</fullName>
    </recommendedName>
</protein>
<reference evidence="3" key="1">
    <citation type="journal article" date="2019" name="Int. J. Syst. Evol. Microbiol.">
        <title>The Global Catalogue of Microorganisms (GCM) 10K type strain sequencing project: providing services to taxonomists for standard genome sequencing and annotation.</title>
        <authorList>
            <consortium name="The Broad Institute Genomics Platform"/>
            <consortium name="The Broad Institute Genome Sequencing Center for Infectious Disease"/>
            <person name="Wu L."/>
            <person name="Ma J."/>
        </authorList>
    </citation>
    <scope>NUCLEOTIDE SEQUENCE [LARGE SCALE GENOMIC DNA]</scope>
    <source>
        <strain evidence="3">JCM 17939</strain>
    </source>
</reference>
<evidence type="ECO:0000313" key="2">
    <source>
        <dbReference type="EMBL" id="GAA4624371.1"/>
    </source>
</evidence>
<gene>
    <name evidence="2" type="ORF">GCM10023196_024240</name>
</gene>
<evidence type="ECO:0000256" key="1">
    <source>
        <dbReference type="SAM" id="SignalP"/>
    </source>
</evidence>
<dbReference type="InterPro" id="IPR006311">
    <property type="entry name" value="TAT_signal"/>
</dbReference>
<accession>A0ABP8U719</accession>
<dbReference type="EMBL" id="BAABHK010000003">
    <property type="protein sequence ID" value="GAA4624371.1"/>
    <property type="molecule type" value="Genomic_DNA"/>
</dbReference>
<evidence type="ECO:0008006" key="4">
    <source>
        <dbReference type="Google" id="ProtNLM"/>
    </source>
</evidence>
<dbReference type="RefSeq" id="WP_345430818.1">
    <property type="nucleotide sequence ID" value="NZ_BAABHK010000003.1"/>
</dbReference>
<proteinExistence type="predicted"/>
<feature type="chain" id="PRO_5045434464" description="Secreted protein" evidence="1">
    <location>
        <begin position="29"/>
        <end position="272"/>
    </location>
</feature>
<name>A0ABP8U719_9ACTN</name>
<dbReference type="PROSITE" id="PS51318">
    <property type="entry name" value="TAT"/>
    <property type="match status" value="1"/>
</dbReference>
<sequence>MKSITRRLLATATAAPIALALTAPAAHADPSPVKVDFTSCPDRLPVGADPAQWWCNIFVVGGGSMKLGGITQPLTEHMTISVASGPDRAGKQVQIVTVTAKPMTVPGGALGIPGTENLPGVKLQALPKYVGNFGLTIDDSGNLHSTIDLRIKLINALLGTTCFIGTTKTPIKLNTTVDPTSLTPYDGDIIGLTLNDNAYSVPGASGCGLLTPVVNLRGGLPSASGQNTASMRTYLATKVYTDLYPALRKKARSKPAKNRLPFNLPKTILRHK</sequence>
<organism evidence="2 3">
    <name type="scientific">Actinoallomurus vinaceus</name>
    <dbReference type="NCBI Taxonomy" id="1080074"/>
    <lineage>
        <taxon>Bacteria</taxon>
        <taxon>Bacillati</taxon>
        <taxon>Actinomycetota</taxon>
        <taxon>Actinomycetes</taxon>
        <taxon>Streptosporangiales</taxon>
        <taxon>Thermomonosporaceae</taxon>
        <taxon>Actinoallomurus</taxon>
    </lineage>
</organism>
<evidence type="ECO:0000313" key="3">
    <source>
        <dbReference type="Proteomes" id="UP001501442"/>
    </source>
</evidence>
<keyword evidence="3" id="KW-1185">Reference proteome</keyword>
<feature type="signal peptide" evidence="1">
    <location>
        <begin position="1"/>
        <end position="28"/>
    </location>
</feature>
<keyword evidence="1" id="KW-0732">Signal</keyword>
<dbReference type="Proteomes" id="UP001501442">
    <property type="component" value="Unassembled WGS sequence"/>
</dbReference>